<sequence length="68" mass="7539">MFTVEQIRAKLVSRILVIAQQVAMICVVELQKSGKITLLATHGDLEKSIQSIVTPDLISEQMEQGTEQ</sequence>
<dbReference type="Proteomes" id="UP000294576">
    <property type="component" value="Unassembled WGS sequence"/>
</dbReference>
<comment type="caution">
    <text evidence="1">The sequence shown here is derived from an EMBL/GenBank/DDBJ whole genome shotgun (WGS) entry which is preliminary data.</text>
</comment>
<proteinExistence type="predicted"/>
<accession>A0A4R3QGH2</accession>
<dbReference type="AlphaFoldDB" id="A0A4R3QGH2"/>
<dbReference type="RefSeq" id="WP_132559115.1">
    <property type="nucleotide sequence ID" value="NZ_SMBH01000002.1"/>
</dbReference>
<dbReference type="EMBL" id="SMBH01000002">
    <property type="protein sequence ID" value="TCU18802.1"/>
    <property type="molecule type" value="Genomic_DNA"/>
</dbReference>
<organism evidence="1 2">
    <name type="scientific">Rhizobium sullae</name>
    <name type="common">Rhizobium hedysari</name>
    <dbReference type="NCBI Taxonomy" id="50338"/>
    <lineage>
        <taxon>Bacteria</taxon>
        <taxon>Pseudomonadati</taxon>
        <taxon>Pseudomonadota</taxon>
        <taxon>Alphaproteobacteria</taxon>
        <taxon>Hyphomicrobiales</taxon>
        <taxon>Rhizobiaceae</taxon>
        <taxon>Rhizobium/Agrobacterium group</taxon>
        <taxon>Rhizobium</taxon>
    </lineage>
</organism>
<evidence type="ECO:0000313" key="2">
    <source>
        <dbReference type="Proteomes" id="UP000294576"/>
    </source>
</evidence>
<protein>
    <submittedName>
        <fullName evidence="1">Uncharacterized protein</fullName>
    </submittedName>
</protein>
<reference evidence="1 2" key="1">
    <citation type="submission" date="2019-03" db="EMBL/GenBank/DDBJ databases">
        <title>Genomic Encyclopedia of Type Strains, Phase IV (KMG-V): Genome sequencing to study the core and pangenomes of soil and plant-associated prokaryotes.</title>
        <authorList>
            <person name="Whitman W."/>
        </authorList>
    </citation>
    <scope>NUCLEOTIDE SEQUENCE [LARGE SCALE GENOMIC DNA]</scope>
    <source>
        <strain evidence="1 2">Hc14</strain>
    </source>
</reference>
<evidence type="ECO:0000313" key="1">
    <source>
        <dbReference type="EMBL" id="TCU18802.1"/>
    </source>
</evidence>
<gene>
    <name evidence="1" type="ORF">EV132_10229</name>
</gene>
<name>A0A4R3QGH2_RHISU</name>